<keyword evidence="2" id="KW-1185">Reference proteome</keyword>
<gene>
    <name evidence="1" type="ORF">JIP62_10700</name>
</gene>
<evidence type="ECO:0000313" key="2">
    <source>
        <dbReference type="Proteomes" id="UP000595448"/>
    </source>
</evidence>
<evidence type="ECO:0000313" key="1">
    <source>
        <dbReference type="EMBL" id="QQQ17799.1"/>
    </source>
</evidence>
<dbReference type="RefSeq" id="WP_201102175.1">
    <property type="nucleotide sequence ID" value="NZ_CP067977.1"/>
</dbReference>
<proteinExistence type="predicted"/>
<dbReference type="Proteomes" id="UP000595448">
    <property type="component" value="Chromosome"/>
</dbReference>
<organism evidence="1 2">
    <name type="scientific">Brevundimonas vitisensis</name>
    <dbReference type="NCBI Taxonomy" id="2800818"/>
    <lineage>
        <taxon>Bacteria</taxon>
        <taxon>Pseudomonadati</taxon>
        <taxon>Pseudomonadota</taxon>
        <taxon>Alphaproteobacteria</taxon>
        <taxon>Caulobacterales</taxon>
        <taxon>Caulobacteraceae</taxon>
        <taxon>Brevundimonas</taxon>
    </lineage>
</organism>
<sequence length="65" mass="7286">MTDLTCENRSFDTTNMTAQALSLAGPDRGDALYADPLQVTGYRKGRPDFGRLNRNLTAQMQVHQR</sequence>
<reference evidence="1 2" key="1">
    <citation type="submission" date="2021-01" db="EMBL/GenBank/DDBJ databases">
        <title>Brevundimonas vitis sp. nov., an bacterium isolated from grape (Vitis vinifera).</title>
        <authorList>
            <person name="Jiang L."/>
            <person name="Lee J."/>
        </authorList>
    </citation>
    <scope>NUCLEOTIDE SEQUENCE [LARGE SCALE GENOMIC DNA]</scope>
    <source>
        <strain evidence="1 2">GRTSA-9</strain>
    </source>
</reference>
<protein>
    <submittedName>
        <fullName evidence="1">Uncharacterized protein</fullName>
    </submittedName>
</protein>
<accession>A0ABX7BJR6</accession>
<name>A0ABX7BJR6_9CAUL</name>
<dbReference type="EMBL" id="CP067977">
    <property type="protein sequence ID" value="QQQ17799.1"/>
    <property type="molecule type" value="Genomic_DNA"/>
</dbReference>